<accession>B1XZQ4</accession>
<dbReference type="AlphaFoldDB" id="B1XZQ4"/>
<evidence type="ECO:0000313" key="1">
    <source>
        <dbReference type="EMBL" id="ACB32900.1"/>
    </source>
</evidence>
<dbReference type="OrthoDB" id="5572510at2"/>
<dbReference type="RefSeq" id="WP_012345662.1">
    <property type="nucleotide sequence ID" value="NC_010524.1"/>
</dbReference>
<keyword evidence="2" id="KW-1185">Reference proteome</keyword>
<evidence type="ECO:0000313" key="2">
    <source>
        <dbReference type="Proteomes" id="UP000001693"/>
    </source>
</evidence>
<dbReference type="Proteomes" id="UP000001693">
    <property type="component" value="Chromosome"/>
</dbReference>
<sequence>MEALRLILTPVKRQLVIDLPEALSHGECEVIILPVSQTDRPQLQRRKPSERLQGTRVSGDLLIPVVSDDAWDALQ</sequence>
<organism evidence="1 2">
    <name type="scientific">Leptothrix cholodnii (strain ATCC 51168 / LMG 8142 / SP-6)</name>
    <name type="common">Leptothrix discophora (strain SP-6)</name>
    <dbReference type="NCBI Taxonomy" id="395495"/>
    <lineage>
        <taxon>Bacteria</taxon>
        <taxon>Pseudomonadati</taxon>
        <taxon>Pseudomonadota</taxon>
        <taxon>Betaproteobacteria</taxon>
        <taxon>Burkholderiales</taxon>
        <taxon>Sphaerotilaceae</taxon>
        <taxon>Leptothrix</taxon>
    </lineage>
</organism>
<gene>
    <name evidence="1" type="ordered locus">Lcho_0625</name>
</gene>
<dbReference type="HOGENOM" id="CLU_2420631_0_0_4"/>
<proteinExistence type="predicted"/>
<dbReference type="eggNOG" id="ENOG5033DFB">
    <property type="taxonomic scope" value="Bacteria"/>
</dbReference>
<protein>
    <submittedName>
        <fullName evidence="1">Uncharacterized protein</fullName>
    </submittedName>
</protein>
<reference evidence="1 2" key="1">
    <citation type="submission" date="2008-03" db="EMBL/GenBank/DDBJ databases">
        <title>Complete sequence of Leptothrix cholodnii SP-6.</title>
        <authorList>
            <consortium name="US DOE Joint Genome Institute"/>
            <person name="Copeland A."/>
            <person name="Lucas S."/>
            <person name="Lapidus A."/>
            <person name="Glavina del Rio T."/>
            <person name="Dalin E."/>
            <person name="Tice H."/>
            <person name="Bruce D."/>
            <person name="Goodwin L."/>
            <person name="Pitluck S."/>
            <person name="Chertkov O."/>
            <person name="Brettin T."/>
            <person name="Detter J.C."/>
            <person name="Han C."/>
            <person name="Kuske C.R."/>
            <person name="Schmutz J."/>
            <person name="Larimer F."/>
            <person name="Land M."/>
            <person name="Hauser L."/>
            <person name="Kyrpides N."/>
            <person name="Lykidis A."/>
            <person name="Emerson D."/>
            <person name="Richardson P."/>
        </authorList>
    </citation>
    <scope>NUCLEOTIDE SEQUENCE [LARGE SCALE GENOMIC DNA]</scope>
    <source>
        <strain evidence="2">ATCC 51168 / LMG 8142 / SP-6</strain>
    </source>
</reference>
<dbReference type="STRING" id="395495.Lcho_0625"/>
<name>B1XZQ4_LEPCP</name>
<dbReference type="KEGG" id="lch:Lcho_0625"/>
<dbReference type="EMBL" id="CP001013">
    <property type="protein sequence ID" value="ACB32900.1"/>
    <property type="molecule type" value="Genomic_DNA"/>
</dbReference>